<feature type="domain" description="PDZ" evidence="3">
    <location>
        <begin position="208"/>
        <end position="293"/>
    </location>
</feature>
<protein>
    <submittedName>
        <fullName evidence="4">S1C family serine protease</fullName>
        <ecNumber evidence="4">3.4.21.-</ecNumber>
    </submittedName>
</protein>
<dbReference type="Gene3D" id="2.30.42.10">
    <property type="match status" value="1"/>
</dbReference>
<dbReference type="PROSITE" id="PS50106">
    <property type="entry name" value="PDZ"/>
    <property type="match status" value="1"/>
</dbReference>
<dbReference type="InterPro" id="IPR001940">
    <property type="entry name" value="Peptidase_S1C"/>
</dbReference>
<evidence type="ECO:0000259" key="3">
    <source>
        <dbReference type="PROSITE" id="PS50106"/>
    </source>
</evidence>
<dbReference type="Gene3D" id="2.40.10.120">
    <property type="match status" value="1"/>
</dbReference>
<dbReference type="InterPro" id="IPR051201">
    <property type="entry name" value="Chloro_Bact_Ser_Proteases"/>
</dbReference>
<evidence type="ECO:0000256" key="1">
    <source>
        <dbReference type="ARBA" id="ARBA00022670"/>
    </source>
</evidence>
<dbReference type="InterPro" id="IPR001478">
    <property type="entry name" value="PDZ"/>
</dbReference>
<dbReference type="InterPro" id="IPR009003">
    <property type="entry name" value="Peptidase_S1_PA"/>
</dbReference>
<dbReference type="Proteomes" id="UP001597417">
    <property type="component" value="Unassembled WGS sequence"/>
</dbReference>
<sequence>MLQTSFEDVVKRVLPSVVQITTSSGLGSGVVYDRQGDLVTNAHVTGNDQTFQVTLPSGGPALSASLVSAYQPDDLAVIRPHNPPPSLTPAKFGDSNALVGGEIVLAMGNPLGFSGSVTNGIVSGTGRTVTEPPESSGPGATIPDAVQTSAAINPGNSGGALVDLSGQVVGVPTLAAVDPQLNGSAAPGIGFAIPANTVTDIAGQIVHSGRVVDSHRAELGVAVSTVVNASGQPAGAGVVRLTPGGPADKAGIRAGDIITAINGTAIADSNALAGALAAAKPGDTVTVNVRHPDGSTADVHAVLGELPG</sequence>
<comment type="caution">
    <text evidence="4">The sequence shown here is derived from an EMBL/GenBank/DDBJ whole genome shotgun (WGS) entry which is preliminary data.</text>
</comment>
<dbReference type="PANTHER" id="PTHR43343:SF3">
    <property type="entry name" value="PROTEASE DO-LIKE 8, CHLOROPLASTIC"/>
    <property type="match status" value="1"/>
</dbReference>
<dbReference type="GO" id="GO:0006508">
    <property type="term" value="P:proteolysis"/>
    <property type="evidence" value="ECO:0007669"/>
    <property type="project" value="UniProtKB-KW"/>
</dbReference>
<evidence type="ECO:0000313" key="5">
    <source>
        <dbReference type="Proteomes" id="UP001597417"/>
    </source>
</evidence>
<proteinExistence type="predicted"/>
<keyword evidence="5" id="KW-1185">Reference proteome</keyword>
<dbReference type="InterPro" id="IPR036034">
    <property type="entry name" value="PDZ_sf"/>
</dbReference>
<evidence type="ECO:0000313" key="4">
    <source>
        <dbReference type="EMBL" id="MFD2420318.1"/>
    </source>
</evidence>
<dbReference type="PANTHER" id="PTHR43343">
    <property type="entry name" value="PEPTIDASE S12"/>
    <property type="match status" value="1"/>
</dbReference>
<reference evidence="5" key="1">
    <citation type="journal article" date="2019" name="Int. J. Syst. Evol. Microbiol.">
        <title>The Global Catalogue of Microorganisms (GCM) 10K type strain sequencing project: providing services to taxonomists for standard genome sequencing and annotation.</title>
        <authorList>
            <consortium name="The Broad Institute Genomics Platform"/>
            <consortium name="The Broad Institute Genome Sequencing Center for Infectious Disease"/>
            <person name="Wu L."/>
            <person name="Ma J."/>
        </authorList>
    </citation>
    <scope>NUCLEOTIDE SEQUENCE [LARGE SCALE GENOMIC DNA]</scope>
    <source>
        <strain evidence="5">CGMCC 4.7645</strain>
    </source>
</reference>
<dbReference type="Pfam" id="PF13365">
    <property type="entry name" value="Trypsin_2"/>
    <property type="match status" value="1"/>
</dbReference>
<name>A0ABW5FZ40_9PSEU</name>
<dbReference type="SUPFAM" id="SSF50156">
    <property type="entry name" value="PDZ domain-like"/>
    <property type="match status" value="1"/>
</dbReference>
<keyword evidence="1 4" id="KW-0645">Protease</keyword>
<organism evidence="4 5">
    <name type="scientific">Amycolatopsis pigmentata</name>
    <dbReference type="NCBI Taxonomy" id="450801"/>
    <lineage>
        <taxon>Bacteria</taxon>
        <taxon>Bacillati</taxon>
        <taxon>Actinomycetota</taxon>
        <taxon>Actinomycetes</taxon>
        <taxon>Pseudonocardiales</taxon>
        <taxon>Pseudonocardiaceae</taxon>
        <taxon>Amycolatopsis</taxon>
    </lineage>
</organism>
<accession>A0ABW5FZ40</accession>
<dbReference type="GO" id="GO:0008233">
    <property type="term" value="F:peptidase activity"/>
    <property type="evidence" value="ECO:0007669"/>
    <property type="project" value="UniProtKB-KW"/>
</dbReference>
<dbReference type="RefSeq" id="WP_378268341.1">
    <property type="nucleotide sequence ID" value="NZ_JBHUKR010000017.1"/>
</dbReference>
<dbReference type="SUPFAM" id="SSF50494">
    <property type="entry name" value="Trypsin-like serine proteases"/>
    <property type="match status" value="1"/>
</dbReference>
<dbReference type="PRINTS" id="PR00834">
    <property type="entry name" value="PROTEASES2C"/>
</dbReference>
<dbReference type="Pfam" id="PF13180">
    <property type="entry name" value="PDZ_2"/>
    <property type="match status" value="1"/>
</dbReference>
<dbReference type="EMBL" id="JBHUKR010000017">
    <property type="protein sequence ID" value="MFD2420318.1"/>
    <property type="molecule type" value="Genomic_DNA"/>
</dbReference>
<evidence type="ECO:0000256" key="2">
    <source>
        <dbReference type="ARBA" id="ARBA00022801"/>
    </source>
</evidence>
<dbReference type="EC" id="3.4.21.-" evidence="4"/>
<keyword evidence="2 4" id="KW-0378">Hydrolase</keyword>
<dbReference type="SMART" id="SM00228">
    <property type="entry name" value="PDZ"/>
    <property type="match status" value="1"/>
</dbReference>
<gene>
    <name evidence="4" type="ORF">ACFSXZ_28705</name>
</gene>